<feature type="domain" description="Kinetochore protein Ndc80 CH" evidence="13">
    <location>
        <begin position="1"/>
        <end position="60"/>
    </location>
</feature>
<dbReference type="InterPro" id="IPR057091">
    <property type="entry name" value="NDC80_loop"/>
</dbReference>
<evidence type="ECO:0000256" key="7">
    <source>
        <dbReference type="ARBA" id="ARBA00023242"/>
    </source>
</evidence>
<reference evidence="15 16" key="1">
    <citation type="journal article" date="2015" name="Genome Biol. Evol.">
        <title>Comparative Genomics of a Bacterivorous Green Alga Reveals Evolutionary Causalities and Consequences of Phago-Mixotrophic Mode of Nutrition.</title>
        <authorList>
            <person name="Burns J.A."/>
            <person name="Paasch A."/>
            <person name="Narechania A."/>
            <person name="Kim E."/>
        </authorList>
    </citation>
    <scope>NUCLEOTIDE SEQUENCE [LARGE SCALE GENOMIC DNA]</scope>
    <source>
        <strain evidence="15 16">PLY_AMNH</strain>
    </source>
</reference>
<dbReference type="GO" id="GO:0031262">
    <property type="term" value="C:Ndc80 complex"/>
    <property type="evidence" value="ECO:0007669"/>
    <property type="project" value="UniProtKB-UniRule"/>
</dbReference>
<feature type="region of interest" description="Disordered" evidence="12">
    <location>
        <begin position="333"/>
        <end position="360"/>
    </location>
</feature>
<feature type="domain" description="Kinetochore protein NDC80 loop region" evidence="14">
    <location>
        <begin position="238"/>
        <end position="449"/>
    </location>
</feature>
<dbReference type="InterPro" id="IPR005550">
    <property type="entry name" value="Kinetochore_Ndc80"/>
</dbReference>
<dbReference type="InterPro" id="IPR038273">
    <property type="entry name" value="Ndc80_sf"/>
</dbReference>
<evidence type="ECO:0000256" key="11">
    <source>
        <dbReference type="SAM" id="Coils"/>
    </source>
</evidence>
<evidence type="ECO:0000256" key="9">
    <source>
        <dbReference type="ARBA" id="ARBA00023328"/>
    </source>
</evidence>
<comment type="subcellular location">
    <subcellularLocation>
        <location evidence="10">Chromosome</location>
        <location evidence="10">Centromere</location>
        <location evidence="10">Kinetochore</location>
    </subcellularLocation>
    <subcellularLocation>
        <location evidence="10">Nucleus</location>
    </subcellularLocation>
</comment>
<name>A0AAE0LJ57_9CHLO</name>
<organism evidence="15 16">
    <name type="scientific">Cymbomonas tetramitiformis</name>
    <dbReference type="NCBI Taxonomy" id="36881"/>
    <lineage>
        <taxon>Eukaryota</taxon>
        <taxon>Viridiplantae</taxon>
        <taxon>Chlorophyta</taxon>
        <taxon>Pyramimonadophyceae</taxon>
        <taxon>Pyramimonadales</taxon>
        <taxon>Pyramimonadaceae</taxon>
        <taxon>Cymbomonas</taxon>
    </lineage>
</organism>
<keyword evidence="3 10" id="KW-0132">Cell division</keyword>
<gene>
    <name evidence="15" type="ORF">CYMTET_5686</name>
</gene>
<protein>
    <recommendedName>
        <fullName evidence="10">Kinetochore protein NDC80</fullName>
    </recommendedName>
</protein>
<dbReference type="GO" id="GO:0051315">
    <property type="term" value="P:attachment of mitotic spindle microtubules to kinetochore"/>
    <property type="evidence" value="ECO:0007669"/>
    <property type="project" value="UniProtKB-UniRule"/>
</dbReference>
<dbReference type="Pfam" id="PF03801">
    <property type="entry name" value="Ndc80_HEC"/>
    <property type="match status" value="1"/>
</dbReference>
<keyword evidence="8 10" id="KW-0131">Cell cycle</keyword>
<feature type="coiled-coil region" evidence="11">
    <location>
        <begin position="143"/>
        <end position="198"/>
    </location>
</feature>
<dbReference type="GO" id="GO:0051301">
    <property type="term" value="P:cell division"/>
    <property type="evidence" value="ECO:0007669"/>
    <property type="project" value="UniProtKB-UniRule"/>
</dbReference>
<dbReference type="Proteomes" id="UP001190700">
    <property type="component" value="Unassembled WGS sequence"/>
</dbReference>
<dbReference type="Gene3D" id="1.10.418.30">
    <property type="entry name" value="Ncd80 complex, Ncd80 subunit"/>
    <property type="match status" value="1"/>
</dbReference>
<keyword evidence="9 10" id="KW-0137">Centromere</keyword>
<evidence type="ECO:0000256" key="3">
    <source>
        <dbReference type="ARBA" id="ARBA00022618"/>
    </source>
</evidence>
<evidence type="ECO:0000256" key="2">
    <source>
        <dbReference type="ARBA" id="ARBA00022454"/>
    </source>
</evidence>
<evidence type="ECO:0000259" key="14">
    <source>
        <dbReference type="Pfam" id="PF24487"/>
    </source>
</evidence>
<dbReference type="EMBL" id="LGRX02001131">
    <property type="protein sequence ID" value="KAK3286775.1"/>
    <property type="molecule type" value="Genomic_DNA"/>
</dbReference>
<evidence type="ECO:0000259" key="13">
    <source>
        <dbReference type="Pfam" id="PF03801"/>
    </source>
</evidence>
<evidence type="ECO:0000313" key="15">
    <source>
        <dbReference type="EMBL" id="KAK3286775.1"/>
    </source>
</evidence>
<dbReference type="GO" id="GO:0005634">
    <property type="term" value="C:nucleus"/>
    <property type="evidence" value="ECO:0007669"/>
    <property type="project" value="UniProtKB-SubCell"/>
</dbReference>
<comment type="function">
    <text evidence="10">Acts as a component of the essential kinetochore-associated NDC80 complex, which is required for chromosome segregation and spindle checkpoint activity.</text>
</comment>
<proteinExistence type="inferred from homology"/>
<keyword evidence="6 11" id="KW-0175">Coiled coil</keyword>
<keyword evidence="5 10" id="KW-0995">Kinetochore</keyword>
<dbReference type="PANTHER" id="PTHR10643:SF2">
    <property type="entry name" value="KINETOCHORE PROTEIN NDC80 HOMOLOG"/>
    <property type="match status" value="1"/>
</dbReference>
<evidence type="ECO:0000256" key="10">
    <source>
        <dbReference type="RuleBase" id="RU368072"/>
    </source>
</evidence>
<keyword evidence="4 10" id="KW-0498">Mitosis</keyword>
<evidence type="ECO:0000256" key="8">
    <source>
        <dbReference type="ARBA" id="ARBA00023306"/>
    </source>
</evidence>
<comment type="caution">
    <text evidence="15">The sequence shown here is derived from an EMBL/GenBank/DDBJ whole genome shotgun (WGS) entry which is preliminary data.</text>
</comment>
<evidence type="ECO:0000256" key="4">
    <source>
        <dbReference type="ARBA" id="ARBA00022776"/>
    </source>
</evidence>
<dbReference type="InterPro" id="IPR055260">
    <property type="entry name" value="Ndc80_CH"/>
</dbReference>
<sequence length="469" mass="52724">MDPNIKFGTKLEEEVPLLFKRANYPFQLSKSSLQSVGSPHTWPSLVLALAWVVELLNYEEQSKQVGETGFDVDGNRAFFDYVSNSYTYFLAGDDASCNKIDEELAGSFEGRDVVAIRETERLEQANVSLSEELVVIRSSASPLEELSKSKTDLLNEVEKLNKMIAHLQKQKGALEQKVAEEQEDIQSKQEEVRHVAAESVVLRERLAVQEVNAADVERMCKEKAHLEAHAKSVQAHKDRAHKSQWDLEVRVEKQMEVLETALWEYQTCGKKLQVLPSSAKRHNPIFDFQVDATAARPEDVVSVDLKATVKPALARLKEEFVHRTREAQEELLKAQEETVSTDERVAESREERQHAEASARRAEAEFLAGRDRIEAQVQSSAAEADDLEAEVAKSKGNYGAVLQDREAELAAVQVQYDIEVKEQTQEKAGVQQMVLAALDALMVHKQHVQDGIQRVFTSSSNDLKDLQAM</sequence>
<accession>A0AAE0LJ57</accession>
<evidence type="ECO:0000256" key="6">
    <source>
        <dbReference type="ARBA" id="ARBA00023054"/>
    </source>
</evidence>
<evidence type="ECO:0000256" key="1">
    <source>
        <dbReference type="ARBA" id="ARBA00007050"/>
    </source>
</evidence>
<comment type="similarity">
    <text evidence="1 10">Belongs to the NDC80/HEC1 family.</text>
</comment>
<evidence type="ECO:0000256" key="12">
    <source>
        <dbReference type="SAM" id="MobiDB-lite"/>
    </source>
</evidence>
<keyword evidence="2 10" id="KW-0158">Chromosome</keyword>
<keyword evidence="16" id="KW-1185">Reference proteome</keyword>
<evidence type="ECO:0000256" key="5">
    <source>
        <dbReference type="ARBA" id="ARBA00022838"/>
    </source>
</evidence>
<keyword evidence="7 10" id="KW-0539">Nucleus</keyword>
<dbReference type="AlphaFoldDB" id="A0AAE0LJ57"/>
<dbReference type="Pfam" id="PF24487">
    <property type="entry name" value="NDC80_loop"/>
    <property type="match status" value="1"/>
</dbReference>
<dbReference type="PANTHER" id="PTHR10643">
    <property type="entry name" value="KINETOCHORE PROTEIN NDC80"/>
    <property type="match status" value="1"/>
</dbReference>
<comment type="subunit">
    <text evidence="10">Component of the NDC80 complex.</text>
</comment>
<evidence type="ECO:0000313" key="16">
    <source>
        <dbReference type="Proteomes" id="UP001190700"/>
    </source>
</evidence>